<keyword evidence="3" id="KW-1185">Reference proteome</keyword>
<evidence type="ECO:0000256" key="1">
    <source>
        <dbReference type="SAM" id="Phobius"/>
    </source>
</evidence>
<comment type="caution">
    <text evidence="2">The sequence shown here is derived from an EMBL/GenBank/DDBJ whole genome shotgun (WGS) entry which is preliminary data.</text>
</comment>
<feature type="transmembrane region" description="Helical" evidence="1">
    <location>
        <begin position="35"/>
        <end position="53"/>
    </location>
</feature>
<evidence type="ECO:0000313" key="3">
    <source>
        <dbReference type="Proteomes" id="UP000287224"/>
    </source>
</evidence>
<sequence>MYTVPILVFAALIIVALVIRLATGYRWTRFNTYMGLPLSYVAPIMVFMVILFIERLKTNRLVMYRGISLLEIIVLIILMVIIILITEFTPKRNKGRRIIKKRKRNTKGLLDKIAKYFILYR</sequence>
<dbReference type="Proteomes" id="UP000287224">
    <property type="component" value="Unassembled WGS sequence"/>
</dbReference>
<feature type="transmembrane region" description="Helical" evidence="1">
    <location>
        <begin position="65"/>
        <end position="86"/>
    </location>
</feature>
<feature type="transmembrane region" description="Helical" evidence="1">
    <location>
        <begin position="6"/>
        <end position="23"/>
    </location>
</feature>
<dbReference type="EMBL" id="BIFQ01000001">
    <property type="protein sequence ID" value="GCE06350.1"/>
    <property type="molecule type" value="Genomic_DNA"/>
</dbReference>
<keyword evidence="1" id="KW-0812">Transmembrane</keyword>
<keyword evidence="1" id="KW-1133">Transmembrane helix</keyword>
<dbReference type="RefSeq" id="WP_126597304.1">
    <property type="nucleotide sequence ID" value="NZ_BIFQ01000001.1"/>
</dbReference>
<protein>
    <submittedName>
        <fullName evidence="2">Uncharacterized protein</fullName>
    </submittedName>
</protein>
<gene>
    <name evidence="2" type="ORF">KDAU_36790</name>
</gene>
<dbReference type="AlphaFoldDB" id="A0A401ZHJ3"/>
<accession>A0A401ZHJ3</accession>
<reference evidence="3" key="1">
    <citation type="submission" date="2018-12" db="EMBL/GenBank/DDBJ databases">
        <title>Tengunoibacter tsumagoiensis gen. nov., sp. nov., Dictyobacter kobayashii sp. nov., D. alpinus sp. nov., and D. joshuensis sp. nov. and description of Dictyobacteraceae fam. nov. within the order Ktedonobacterales isolated from Tengu-no-mugimeshi.</title>
        <authorList>
            <person name="Wang C.M."/>
            <person name="Zheng Y."/>
            <person name="Sakai Y."/>
            <person name="Toyoda A."/>
            <person name="Minakuchi Y."/>
            <person name="Abe K."/>
            <person name="Yokota A."/>
            <person name="Yabe S."/>
        </authorList>
    </citation>
    <scope>NUCLEOTIDE SEQUENCE [LARGE SCALE GENOMIC DNA]</scope>
    <source>
        <strain evidence="3">S-27</strain>
    </source>
</reference>
<organism evidence="2 3">
    <name type="scientific">Dictyobacter aurantiacus</name>
    <dbReference type="NCBI Taxonomy" id="1936993"/>
    <lineage>
        <taxon>Bacteria</taxon>
        <taxon>Bacillati</taxon>
        <taxon>Chloroflexota</taxon>
        <taxon>Ktedonobacteria</taxon>
        <taxon>Ktedonobacterales</taxon>
        <taxon>Dictyobacteraceae</taxon>
        <taxon>Dictyobacter</taxon>
    </lineage>
</organism>
<keyword evidence="1" id="KW-0472">Membrane</keyword>
<proteinExistence type="predicted"/>
<evidence type="ECO:0000313" key="2">
    <source>
        <dbReference type="EMBL" id="GCE06350.1"/>
    </source>
</evidence>
<name>A0A401ZHJ3_9CHLR</name>